<dbReference type="Proteomes" id="UP000188318">
    <property type="component" value="Unassembled WGS sequence"/>
</dbReference>
<dbReference type="PANTHER" id="PTHR11614">
    <property type="entry name" value="PHOSPHOLIPASE-RELATED"/>
    <property type="match status" value="1"/>
</dbReference>
<dbReference type="SUPFAM" id="SSF53474">
    <property type="entry name" value="alpha/beta-Hydrolases"/>
    <property type="match status" value="1"/>
</dbReference>
<dbReference type="STRING" id="602072.A0A1R3RX15"/>
<evidence type="ECO:0000313" key="2">
    <source>
        <dbReference type="EMBL" id="OOF99011.1"/>
    </source>
</evidence>
<proteinExistence type="predicted"/>
<evidence type="ECO:0000259" key="1">
    <source>
        <dbReference type="Pfam" id="PF12146"/>
    </source>
</evidence>
<organism evidence="2 3">
    <name type="scientific">Aspergillus carbonarius (strain ITEM 5010)</name>
    <dbReference type="NCBI Taxonomy" id="602072"/>
    <lineage>
        <taxon>Eukaryota</taxon>
        <taxon>Fungi</taxon>
        <taxon>Dikarya</taxon>
        <taxon>Ascomycota</taxon>
        <taxon>Pezizomycotina</taxon>
        <taxon>Eurotiomycetes</taxon>
        <taxon>Eurotiomycetidae</taxon>
        <taxon>Eurotiales</taxon>
        <taxon>Aspergillaceae</taxon>
        <taxon>Aspergillus</taxon>
        <taxon>Aspergillus subgen. Circumdati</taxon>
    </lineage>
</organism>
<reference evidence="3" key="1">
    <citation type="journal article" date="2017" name="Genome Biol.">
        <title>Comparative genomics reveals high biological diversity and specific adaptations in the industrially and medically important fungal genus Aspergillus.</title>
        <authorList>
            <person name="de Vries R.P."/>
            <person name="Riley R."/>
            <person name="Wiebenga A."/>
            <person name="Aguilar-Osorio G."/>
            <person name="Amillis S."/>
            <person name="Uchima C.A."/>
            <person name="Anderluh G."/>
            <person name="Asadollahi M."/>
            <person name="Askin M."/>
            <person name="Barry K."/>
            <person name="Battaglia E."/>
            <person name="Bayram O."/>
            <person name="Benocci T."/>
            <person name="Braus-Stromeyer S.A."/>
            <person name="Caldana C."/>
            <person name="Canovas D."/>
            <person name="Cerqueira G.C."/>
            <person name="Chen F."/>
            <person name="Chen W."/>
            <person name="Choi C."/>
            <person name="Clum A."/>
            <person name="Dos Santos R.A."/>
            <person name="Damasio A.R."/>
            <person name="Diallinas G."/>
            <person name="Emri T."/>
            <person name="Fekete E."/>
            <person name="Flipphi M."/>
            <person name="Freyberg S."/>
            <person name="Gallo A."/>
            <person name="Gournas C."/>
            <person name="Habgood R."/>
            <person name="Hainaut M."/>
            <person name="Harispe M.L."/>
            <person name="Henrissat B."/>
            <person name="Hilden K.S."/>
            <person name="Hope R."/>
            <person name="Hossain A."/>
            <person name="Karabika E."/>
            <person name="Karaffa L."/>
            <person name="Karanyi Z."/>
            <person name="Krasevec N."/>
            <person name="Kuo A."/>
            <person name="Kusch H."/>
            <person name="LaButti K."/>
            <person name="Lagendijk E.L."/>
            <person name="Lapidus A."/>
            <person name="Levasseur A."/>
            <person name="Lindquist E."/>
            <person name="Lipzen A."/>
            <person name="Logrieco A.F."/>
            <person name="MacCabe A."/>
            <person name="Maekelae M.R."/>
            <person name="Malavazi I."/>
            <person name="Melin P."/>
            <person name="Meyer V."/>
            <person name="Mielnichuk N."/>
            <person name="Miskei M."/>
            <person name="Molnar A.P."/>
            <person name="Mule G."/>
            <person name="Ngan C.Y."/>
            <person name="Orejas M."/>
            <person name="Orosz E."/>
            <person name="Ouedraogo J.P."/>
            <person name="Overkamp K.M."/>
            <person name="Park H.-S."/>
            <person name="Perrone G."/>
            <person name="Piumi F."/>
            <person name="Punt P.J."/>
            <person name="Ram A.F."/>
            <person name="Ramon A."/>
            <person name="Rauscher S."/>
            <person name="Record E."/>
            <person name="Riano-Pachon D.M."/>
            <person name="Robert V."/>
            <person name="Roehrig J."/>
            <person name="Ruller R."/>
            <person name="Salamov A."/>
            <person name="Salih N.S."/>
            <person name="Samson R.A."/>
            <person name="Sandor E."/>
            <person name="Sanguinetti M."/>
            <person name="Schuetze T."/>
            <person name="Sepcic K."/>
            <person name="Shelest E."/>
            <person name="Sherlock G."/>
            <person name="Sophianopoulou V."/>
            <person name="Squina F.M."/>
            <person name="Sun H."/>
            <person name="Susca A."/>
            <person name="Todd R.B."/>
            <person name="Tsang A."/>
            <person name="Unkles S.E."/>
            <person name="van de Wiele N."/>
            <person name="van Rossen-Uffink D."/>
            <person name="Oliveira J.V."/>
            <person name="Vesth T.C."/>
            <person name="Visser J."/>
            <person name="Yu J.-H."/>
            <person name="Zhou M."/>
            <person name="Andersen M.R."/>
            <person name="Archer D.B."/>
            <person name="Baker S.E."/>
            <person name="Benoit I."/>
            <person name="Brakhage A.A."/>
            <person name="Braus G.H."/>
            <person name="Fischer R."/>
            <person name="Frisvad J.C."/>
            <person name="Goldman G.H."/>
            <person name="Houbraken J."/>
            <person name="Oakley B."/>
            <person name="Pocsi I."/>
            <person name="Scazzocchio C."/>
            <person name="Seiboth B."/>
            <person name="vanKuyk P.A."/>
            <person name="Wortman J."/>
            <person name="Dyer P.S."/>
            <person name="Grigoriev I.V."/>
        </authorList>
    </citation>
    <scope>NUCLEOTIDE SEQUENCE [LARGE SCALE GENOMIC DNA]</scope>
    <source>
        <strain evidence="3">ITEM 5010</strain>
    </source>
</reference>
<evidence type="ECO:0000313" key="3">
    <source>
        <dbReference type="Proteomes" id="UP000188318"/>
    </source>
</evidence>
<dbReference type="InterPro" id="IPR029058">
    <property type="entry name" value="AB_hydrolase_fold"/>
</dbReference>
<name>A0A1R3RX15_ASPC5</name>
<dbReference type="FunFam" id="3.40.50.1820:FF:000255">
    <property type="entry name" value="Alpha/beta hydrolase, putative"/>
    <property type="match status" value="1"/>
</dbReference>
<dbReference type="VEuPathDB" id="FungiDB:ASPCADRAFT_513125"/>
<protein>
    <recommendedName>
        <fullName evidence="1">Serine aminopeptidase S33 domain-containing protein</fullName>
    </recommendedName>
</protein>
<dbReference type="InterPro" id="IPR022742">
    <property type="entry name" value="Hydrolase_4"/>
</dbReference>
<dbReference type="Gene3D" id="3.40.50.1820">
    <property type="entry name" value="alpha/beta hydrolase"/>
    <property type="match status" value="1"/>
</dbReference>
<dbReference type="Pfam" id="PF12146">
    <property type="entry name" value="Hydrolase_4"/>
    <property type="match status" value="1"/>
</dbReference>
<accession>A0A1R3RX15</accession>
<keyword evidence="3" id="KW-1185">Reference proteome</keyword>
<dbReference type="OrthoDB" id="10249433at2759"/>
<dbReference type="InterPro" id="IPR051044">
    <property type="entry name" value="MAG_DAG_Lipase"/>
</dbReference>
<dbReference type="EMBL" id="KV907495">
    <property type="protein sequence ID" value="OOF99011.1"/>
    <property type="molecule type" value="Genomic_DNA"/>
</dbReference>
<gene>
    <name evidence="2" type="ORF">ASPCADRAFT_513125</name>
</gene>
<feature type="domain" description="Serine aminopeptidase S33" evidence="1">
    <location>
        <begin position="29"/>
        <end position="279"/>
    </location>
</feature>
<dbReference type="OMA" id="SYEGWSH"/>
<sequence>MTDITITEGEFKLPDGTVLYQKTWSPVTPKAKLAHFHGFSDHINNYNDFFPLLARHGILCSGIDGRGWGRSVQKKSDRGNTGPTSLTLADMAAFIESQKTDIFPELPLFVSGHSMGGGLVATFASTPEYQPLVSSLRGILCLAPLMGLTPEQTPSSVTVFLGRLAGKVLPRFQLVEKMRVESLVRDPEVQRSLKEDPLNHATGTLEMFANMLDRMIALDEGKLVMVDGVQSVFLAHGTGDNCTSYDASKRWFEKQTTRVPETERLHKTYDGWSHLLHSDLPENVPVYADDIATWILGRSAA</sequence>
<dbReference type="AlphaFoldDB" id="A0A1R3RX15"/>